<protein>
    <submittedName>
        <fullName evidence="1">Uncharacterized protein</fullName>
    </submittedName>
</protein>
<proteinExistence type="predicted"/>
<dbReference type="AlphaFoldDB" id="A0A1Q4VAA5"/>
<keyword evidence="2" id="KW-1185">Reference proteome</keyword>
<dbReference type="EMBL" id="LFBV01000002">
    <property type="protein sequence ID" value="OKH94659.1"/>
    <property type="molecule type" value="Genomic_DNA"/>
</dbReference>
<organism evidence="1 2">
    <name type="scientific">Streptomyces uncialis</name>
    <dbReference type="NCBI Taxonomy" id="1048205"/>
    <lineage>
        <taxon>Bacteria</taxon>
        <taxon>Bacillati</taxon>
        <taxon>Actinomycetota</taxon>
        <taxon>Actinomycetes</taxon>
        <taxon>Kitasatosporales</taxon>
        <taxon>Streptomycetaceae</taxon>
        <taxon>Streptomyces</taxon>
    </lineage>
</organism>
<sequence length="72" mass="7543">MPAREARPSADMCRPDDCPGFLRPAHEVTGIAAHEGSCADSGQVFGLAGTYAGLPADSYWPSLPRPGRAQCV</sequence>
<reference evidence="1 2" key="1">
    <citation type="submission" date="2015-06" db="EMBL/GenBank/DDBJ databases">
        <title>Cloning and characterization of the uncialamcin biosynthetic gene cluster.</title>
        <authorList>
            <person name="Yan X."/>
            <person name="Huang T."/>
            <person name="Ge H."/>
            <person name="Shen B."/>
        </authorList>
    </citation>
    <scope>NUCLEOTIDE SEQUENCE [LARGE SCALE GENOMIC DNA]</scope>
    <source>
        <strain evidence="1 2">DCA2648</strain>
    </source>
</reference>
<gene>
    <name evidence="1" type="ORF">AB852_10565</name>
</gene>
<name>A0A1Q4VAA5_9ACTN</name>
<comment type="caution">
    <text evidence="1">The sequence shown here is derived from an EMBL/GenBank/DDBJ whole genome shotgun (WGS) entry which is preliminary data.</text>
</comment>
<dbReference type="Proteomes" id="UP000186455">
    <property type="component" value="Unassembled WGS sequence"/>
</dbReference>
<accession>A0A1Q4VAA5</accession>
<evidence type="ECO:0000313" key="2">
    <source>
        <dbReference type="Proteomes" id="UP000186455"/>
    </source>
</evidence>
<evidence type="ECO:0000313" key="1">
    <source>
        <dbReference type="EMBL" id="OKH94659.1"/>
    </source>
</evidence>